<dbReference type="RefSeq" id="WP_281753894.1">
    <property type="nucleotide sequence ID" value="NZ_BRVP01000009.1"/>
</dbReference>
<dbReference type="GO" id="GO:0016787">
    <property type="term" value="F:hydrolase activity"/>
    <property type="evidence" value="ECO:0007669"/>
    <property type="project" value="InterPro"/>
</dbReference>
<protein>
    <submittedName>
        <fullName evidence="3">Metallophosphoesterase</fullName>
    </submittedName>
</protein>
<proteinExistence type="predicted"/>
<dbReference type="InterPro" id="IPR004843">
    <property type="entry name" value="Calcineurin-like_PHP"/>
</dbReference>
<dbReference type="AlphaFoldDB" id="A0A9W6B4S3"/>
<evidence type="ECO:0000259" key="2">
    <source>
        <dbReference type="Pfam" id="PF00149"/>
    </source>
</evidence>
<dbReference type="Proteomes" id="UP001143545">
    <property type="component" value="Unassembled WGS sequence"/>
</dbReference>
<reference evidence="3" key="1">
    <citation type="submission" date="2022-07" db="EMBL/GenBank/DDBJ databases">
        <title>Taxonomy of Novel Oxalotrophic and Methylotrophic Bacteria.</title>
        <authorList>
            <person name="Sahin N."/>
            <person name="Tani A."/>
        </authorList>
    </citation>
    <scope>NUCLEOTIDE SEQUENCE</scope>
    <source>
        <strain evidence="3">AM327</strain>
    </source>
</reference>
<dbReference type="Gene3D" id="3.60.21.10">
    <property type="match status" value="2"/>
</dbReference>
<dbReference type="SUPFAM" id="SSF56300">
    <property type="entry name" value="Metallo-dependent phosphatases"/>
    <property type="match status" value="1"/>
</dbReference>
<evidence type="ECO:0000256" key="1">
    <source>
        <dbReference type="SAM" id="SignalP"/>
    </source>
</evidence>
<feature type="chain" id="PRO_5040904627" evidence="1">
    <location>
        <begin position="20"/>
        <end position="593"/>
    </location>
</feature>
<keyword evidence="1" id="KW-0732">Signal</keyword>
<keyword evidence="4" id="KW-1185">Reference proteome</keyword>
<sequence length="593" mass="67265">MFHKVLFSLLFLYSSVTMAQQTPTTQIAFLADVHLQDIYGSFSDTDFNGIVNPNTGKPTILRTMASQLHSTRIFNENYFAFITALEDIAKRNIHLVALPGDYSDDGQPIHIKGLSRILHQYEKAYNIQFFITTGNHDPVGPFLKESGKNDFLGEGGKAQPIFSTEGLYTPNKETEHPTIITKDIAKMGYDGILKELGDFGFFPREQYTYWATPFSDYSYETYTYKKAQAAANLDQRTYEVAPGFTVPDVSYVVEPVPGIWLLAIDGDVYLPKNTNGNPADPHNYHGASTGYNNVLTNKKHLINWAKKVAAEAKKHNKTLITFSHFPMVDFNDDASATIAKFMGSKKWQLERVPDEAVAQAFADAGITIHIAGHMHINDTGIRTTKNGHTLVNIQSPSLAAYIPGYKILTLHDKTTIEVETVTLDSVPHFDELFPMYETEHEFLNELHSPNIWNMEVLESDTYHDFMLWHLKELVRLRFINDWPEPVKSYLQQASLEDIAQKVGLSITKTNWTGTDVIYDFYKLRNADVLALQDIPEERLKYYRQLILAYKNNTPKDTLEAQLQQVFYCIDAFLNGAPAQHFKVNLETGEVTTL</sequence>
<dbReference type="InterPro" id="IPR029052">
    <property type="entry name" value="Metallo-depent_PP-like"/>
</dbReference>
<feature type="domain" description="Calcineurin-like phosphoesterase" evidence="2">
    <location>
        <begin position="27"/>
        <end position="148"/>
    </location>
</feature>
<dbReference type="Pfam" id="PF00149">
    <property type="entry name" value="Metallophos"/>
    <property type="match status" value="1"/>
</dbReference>
<gene>
    <name evidence="3" type="ORF">NBRC110019_15940</name>
</gene>
<accession>A0A9W6B4S3</accession>
<feature type="signal peptide" evidence="1">
    <location>
        <begin position="1"/>
        <end position="19"/>
    </location>
</feature>
<organism evidence="3 4">
    <name type="scientific">Neptunitalea chrysea</name>
    <dbReference type="NCBI Taxonomy" id="1647581"/>
    <lineage>
        <taxon>Bacteria</taxon>
        <taxon>Pseudomonadati</taxon>
        <taxon>Bacteroidota</taxon>
        <taxon>Flavobacteriia</taxon>
        <taxon>Flavobacteriales</taxon>
        <taxon>Flavobacteriaceae</taxon>
        <taxon>Neptunitalea</taxon>
    </lineage>
</organism>
<comment type="caution">
    <text evidence="3">The sequence shown here is derived from an EMBL/GenBank/DDBJ whole genome shotgun (WGS) entry which is preliminary data.</text>
</comment>
<name>A0A9W6B4S3_9FLAO</name>
<dbReference type="EMBL" id="BRVP01000009">
    <property type="protein sequence ID" value="GLB52554.1"/>
    <property type="molecule type" value="Genomic_DNA"/>
</dbReference>
<evidence type="ECO:0000313" key="3">
    <source>
        <dbReference type="EMBL" id="GLB52554.1"/>
    </source>
</evidence>
<evidence type="ECO:0000313" key="4">
    <source>
        <dbReference type="Proteomes" id="UP001143545"/>
    </source>
</evidence>